<keyword evidence="3 5" id="KW-1133">Transmembrane helix</keyword>
<evidence type="ECO:0000313" key="6">
    <source>
        <dbReference type="EMBL" id="XBX73863.1"/>
    </source>
</evidence>
<dbReference type="PANTHER" id="PTHR11040">
    <property type="entry name" value="ZINC/IRON TRANSPORTER"/>
    <property type="match status" value="1"/>
</dbReference>
<keyword evidence="2 5" id="KW-0812">Transmembrane</keyword>
<feature type="transmembrane region" description="Helical" evidence="5">
    <location>
        <begin position="6"/>
        <end position="25"/>
    </location>
</feature>
<feature type="transmembrane region" description="Helical" evidence="5">
    <location>
        <begin position="104"/>
        <end position="126"/>
    </location>
</feature>
<dbReference type="PANTHER" id="PTHR11040:SF205">
    <property type="entry name" value="ZINC TRANSPORTER ZUPT"/>
    <property type="match status" value="1"/>
</dbReference>
<feature type="transmembrane region" description="Helical" evidence="5">
    <location>
        <begin position="165"/>
        <end position="187"/>
    </location>
</feature>
<feature type="transmembrane region" description="Helical" evidence="5">
    <location>
        <begin position="32"/>
        <end position="53"/>
    </location>
</feature>
<feature type="transmembrane region" description="Helical" evidence="5">
    <location>
        <begin position="193"/>
        <end position="210"/>
    </location>
</feature>
<evidence type="ECO:0000256" key="1">
    <source>
        <dbReference type="ARBA" id="ARBA00004141"/>
    </source>
</evidence>
<protein>
    <submittedName>
        <fullName evidence="6">ZIP family metal transporter</fullName>
    </submittedName>
</protein>
<dbReference type="AlphaFoldDB" id="A0AAU7VIG6"/>
<evidence type="ECO:0000256" key="5">
    <source>
        <dbReference type="SAM" id="Phobius"/>
    </source>
</evidence>
<sequence length="240" mass="24810">MFNDLLISTMAGLSTAIGALLVIFWGEPSDKVASTMLGFAAGIMIAISTLELIPEAVELGGTVMAAVGFVLGALLMLVLDFLVPHAHIGSGEQDVKKSEMKKMGYLIFFGIALHNLPEGLAIGAGFEAQGTLGVSIAIAIAIHNIPEGMATAVPLLKGGVKRGKVVLMTLFAGLMTPVGTAIGFLLFNISANFVSMALSLAAGAMIYIAGDELIPQSHKQHNHIGNLGLLAGFLVGMLIV</sequence>
<feature type="transmembrane region" description="Helical" evidence="5">
    <location>
        <begin position="59"/>
        <end position="83"/>
    </location>
</feature>
<proteinExistence type="predicted"/>
<reference evidence="6" key="2">
    <citation type="submission" date="2024-06" db="EMBL/GenBank/DDBJ databases">
        <authorList>
            <person name="Petrova K.O."/>
            <person name="Toshchakov S.V."/>
            <person name="Boltjanskaja Y.V."/>
            <person name="Kevbrin V."/>
        </authorList>
    </citation>
    <scope>NUCLEOTIDE SEQUENCE</scope>
    <source>
        <strain evidence="6">Z-910T</strain>
    </source>
</reference>
<accession>A0AAU7VIG6</accession>
<dbReference type="RefSeq" id="WP_350342625.1">
    <property type="nucleotide sequence ID" value="NZ_CP158367.1"/>
</dbReference>
<comment type="subcellular location">
    <subcellularLocation>
        <location evidence="1">Membrane</location>
        <topology evidence="1">Multi-pass membrane protein</topology>
    </subcellularLocation>
</comment>
<dbReference type="EMBL" id="CP158367">
    <property type="protein sequence ID" value="XBX73863.1"/>
    <property type="molecule type" value="Genomic_DNA"/>
</dbReference>
<dbReference type="GO" id="GO:0016020">
    <property type="term" value="C:membrane"/>
    <property type="evidence" value="ECO:0007669"/>
    <property type="project" value="UniProtKB-SubCell"/>
</dbReference>
<organism evidence="6">
    <name type="scientific">Proteinivorax tanatarense</name>
    <dbReference type="NCBI Taxonomy" id="1260629"/>
    <lineage>
        <taxon>Bacteria</taxon>
        <taxon>Bacillati</taxon>
        <taxon>Bacillota</taxon>
        <taxon>Clostridia</taxon>
        <taxon>Eubacteriales</taxon>
        <taxon>Proteinivoracaceae</taxon>
        <taxon>Proteinivorax</taxon>
    </lineage>
</organism>
<dbReference type="GO" id="GO:0005385">
    <property type="term" value="F:zinc ion transmembrane transporter activity"/>
    <property type="evidence" value="ECO:0007669"/>
    <property type="project" value="TreeGrafter"/>
</dbReference>
<feature type="transmembrane region" description="Helical" evidence="5">
    <location>
        <begin position="132"/>
        <end position="153"/>
    </location>
</feature>
<name>A0AAU7VIG6_9FIRM</name>
<keyword evidence="4 5" id="KW-0472">Membrane</keyword>
<dbReference type="InterPro" id="IPR003689">
    <property type="entry name" value="ZIP"/>
</dbReference>
<gene>
    <name evidence="6" type="ORF">PRVXT_001874</name>
</gene>
<feature type="transmembrane region" description="Helical" evidence="5">
    <location>
        <begin position="222"/>
        <end position="239"/>
    </location>
</feature>
<evidence type="ECO:0000256" key="4">
    <source>
        <dbReference type="ARBA" id="ARBA00023136"/>
    </source>
</evidence>
<evidence type="ECO:0000256" key="3">
    <source>
        <dbReference type="ARBA" id="ARBA00022989"/>
    </source>
</evidence>
<evidence type="ECO:0000256" key="2">
    <source>
        <dbReference type="ARBA" id="ARBA00022692"/>
    </source>
</evidence>
<reference evidence="6" key="1">
    <citation type="journal article" date="2013" name="Extremophiles">
        <title>Proteinivorax tanatarense gen. nov., sp. nov., an anaerobic, haloalkaliphilic, proteolytic bacterium isolated from a decaying algal bloom, and proposal of Proteinivoraceae fam. nov.</title>
        <authorList>
            <person name="Kevbrin V."/>
            <person name="Boltyanskaya Y."/>
            <person name="Zhilina T."/>
            <person name="Kolganova T."/>
            <person name="Lavrentjeva E."/>
            <person name="Kuznetsov B."/>
        </authorList>
    </citation>
    <scope>NUCLEOTIDE SEQUENCE</scope>
    <source>
        <strain evidence="6">Z-910T</strain>
    </source>
</reference>
<dbReference type="Pfam" id="PF02535">
    <property type="entry name" value="Zip"/>
    <property type="match status" value="1"/>
</dbReference>